<name>A0A1G1X5E5_9BACT</name>
<proteinExistence type="predicted"/>
<dbReference type="Proteomes" id="UP000177528">
    <property type="component" value="Unassembled WGS sequence"/>
</dbReference>
<accession>A0A1G1X5E5</accession>
<feature type="domain" description="DUF5666" evidence="2">
    <location>
        <begin position="66"/>
        <end position="131"/>
    </location>
</feature>
<evidence type="ECO:0000313" key="4">
    <source>
        <dbReference type="Proteomes" id="UP000177528"/>
    </source>
</evidence>
<dbReference type="AlphaFoldDB" id="A0A1G1X5E5"/>
<evidence type="ECO:0000256" key="1">
    <source>
        <dbReference type="SAM" id="Phobius"/>
    </source>
</evidence>
<comment type="caution">
    <text evidence="3">The sequence shown here is derived from an EMBL/GenBank/DDBJ whole genome shotgun (WGS) entry which is preliminary data.</text>
</comment>
<feature type="transmembrane region" description="Helical" evidence="1">
    <location>
        <begin position="6"/>
        <end position="25"/>
    </location>
</feature>
<dbReference type="InterPro" id="IPR043724">
    <property type="entry name" value="DUF5666"/>
</dbReference>
<sequence length="136" mass="13943">MTTKATIAATAIICLLIGGAGGYFGRGLMRQNRAFGPTGNFQGRSGQNGQMPGGLPAGQAGGRVIGQVQSIADGRLTVKTPNNSSKIVLVNSTTTYQKMTNGSSEDVTTGTQVLIMGQQNPDGSTTATSIQIIPIK</sequence>
<gene>
    <name evidence="3" type="ORF">A3D99_00875</name>
</gene>
<evidence type="ECO:0000259" key="2">
    <source>
        <dbReference type="Pfam" id="PF18914"/>
    </source>
</evidence>
<protein>
    <recommendedName>
        <fullName evidence="2">DUF5666 domain-containing protein</fullName>
    </recommendedName>
</protein>
<reference evidence="3 4" key="1">
    <citation type="journal article" date="2016" name="Nat. Commun.">
        <title>Thousands of microbial genomes shed light on interconnected biogeochemical processes in an aquifer system.</title>
        <authorList>
            <person name="Anantharaman K."/>
            <person name="Brown C.T."/>
            <person name="Hug L.A."/>
            <person name="Sharon I."/>
            <person name="Castelle C.J."/>
            <person name="Probst A.J."/>
            <person name="Thomas B.C."/>
            <person name="Singh A."/>
            <person name="Wilkins M.J."/>
            <person name="Karaoz U."/>
            <person name="Brodie E.L."/>
            <person name="Williams K.H."/>
            <person name="Hubbard S.S."/>
            <person name="Banfield J.F."/>
        </authorList>
    </citation>
    <scope>NUCLEOTIDE SEQUENCE [LARGE SCALE GENOMIC DNA]</scope>
</reference>
<dbReference type="Pfam" id="PF18914">
    <property type="entry name" value="DUF5666"/>
    <property type="match status" value="1"/>
</dbReference>
<dbReference type="EMBL" id="MHHR01000002">
    <property type="protein sequence ID" value="OGY35209.1"/>
    <property type="molecule type" value="Genomic_DNA"/>
</dbReference>
<keyword evidence="1" id="KW-1133">Transmembrane helix</keyword>
<keyword evidence="1" id="KW-0812">Transmembrane</keyword>
<organism evidence="3 4">
    <name type="scientific">Candidatus Andersenbacteria bacterium RIFCSPHIGHO2_12_FULL_45_11</name>
    <dbReference type="NCBI Taxonomy" id="1797281"/>
    <lineage>
        <taxon>Bacteria</taxon>
        <taxon>Candidatus Anderseniibacteriota</taxon>
    </lineage>
</organism>
<keyword evidence="1" id="KW-0472">Membrane</keyword>
<evidence type="ECO:0000313" key="3">
    <source>
        <dbReference type="EMBL" id="OGY35209.1"/>
    </source>
</evidence>